<accession>A0A7Y9R095</accession>
<reference evidence="4 5" key="1">
    <citation type="submission" date="2020-07" db="EMBL/GenBank/DDBJ databases">
        <title>Genomic Encyclopedia of Archaeal and Bacterial Type Strains, Phase II (KMG-II): from individual species to whole genera.</title>
        <authorList>
            <person name="Goeker M."/>
        </authorList>
    </citation>
    <scope>NUCLEOTIDE SEQUENCE [LARGE SCALE GENOMIC DNA]</scope>
    <source>
        <strain evidence="4 5">DSM 21226</strain>
    </source>
</reference>
<protein>
    <submittedName>
        <fullName evidence="4">Type VI secretion system secreted protein VgrG</fullName>
    </submittedName>
</protein>
<feature type="signal peptide" evidence="3">
    <location>
        <begin position="1"/>
        <end position="31"/>
    </location>
</feature>
<evidence type="ECO:0000313" key="4">
    <source>
        <dbReference type="EMBL" id="NYG34792.1"/>
    </source>
</evidence>
<dbReference type="NCBIfam" id="TIGR02595">
    <property type="entry name" value="PEP_CTERM"/>
    <property type="match status" value="1"/>
</dbReference>
<comment type="caution">
    <text evidence="4">The sequence shown here is derived from an EMBL/GenBank/DDBJ whole genome shotgun (WGS) entry which is preliminary data.</text>
</comment>
<sequence>MHTSHIRHFRPVPNAIALAAVFAFTTLSAQAAPALGSAQTFAVLAGTTVTDAHSAPNLPTQIFGDVGTSPGASTTGLFSGVNVNGGTVHANDAVAQTAIADATTAYNALAGLAFDTNLTGQVMGSPGLATLTPGVYRFDTSAQLTGTLVLDFLSNPGGNFVFQIGSTLTTASDSFISVLNASAGSGIYWQIGTSATLGTGTDFAGNLLALTSVTLNDGAQIVCGRAIGLTGAVTLTDNLVSNDCGAQNFGTSLGDAGSLGFSGGPLAPVTPVPEPTTAMLFLAGLTGVAATRMKRSTPAASTVAASAATV</sequence>
<dbReference type="InterPro" id="IPR013424">
    <property type="entry name" value="Ice-binding_C"/>
</dbReference>
<organism evidence="4 5">
    <name type="scientific">Sphaerotilus montanus</name>
    <dbReference type="NCBI Taxonomy" id="522889"/>
    <lineage>
        <taxon>Bacteria</taxon>
        <taxon>Pseudomonadati</taxon>
        <taxon>Pseudomonadota</taxon>
        <taxon>Betaproteobacteria</taxon>
        <taxon>Burkholderiales</taxon>
        <taxon>Sphaerotilaceae</taxon>
        <taxon>Sphaerotilus</taxon>
    </lineage>
</organism>
<keyword evidence="2 3" id="KW-0732">Signal</keyword>
<dbReference type="RefSeq" id="WP_179635390.1">
    <property type="nucleotide sequence ID" value="NZ_JACCFH010000001.1"/>
</dbReference>
<proteinExistence type="inferred from homology"/>
<name>A0A7Y9R095_9BURK</name>
<dbReference type="InterPro" id="IPR021884">
    <property type="entry name" value="Ice-bd_prot"/>
</dbReference>
<feature type="chain" id="PRO_5031067833" evidence="3">
    <location>
        <begin position="32"/>
        <end position="310"/>
    </location>
</feature>
<dbReference type="Proteomes" id="UP000518288">
    <property type="component" value="Unassembled WGS sequence"/>
</dbReference>
<evidence type="ECO:0000313" key="5">
    <source>
        <dbReference type="Proteomes" id="UP000518288"/>
    </source>
</evidence>
<evidence type="ECO:0000256" key="1">
    <source>
        <dbReference type="ARBA" id="ARBA00005445"/>
    </source>
</evidence>
<dbReference type="Pfam" id="PF11999">
    <property type="entry name" value="Ice_binding"/>
    <property type="match status" value="1"/>
</dbReference>
<dbReference type="EMBL" id="JACCFH010000001">
    <property type="protein sequence ID" value="NYG34792.1"/>
    <property type="molecule type" value="Genomic_DNA"/>
</dbReference>
<gene>
    <name evidence="4" type="ORF">BDD16_003778</name>
</gene>
<comment type="similarity">
    <text evidence="1">Belongs to the ice-binding protein family.</text>
</comment>
<keyword evidence="5" id="KW-1185">Reference proteome</keyword>
<dbReference type="AlphaFoldDB" id="A0A7Y9R095"/>
<evidence type="ECO:0000256" key="2">
    <source>
        <dbReference type="ARBA" id="ARBA00022729"/>
    </source>
</evidence>
<evidence type="ECO:0000256" key="3">
    <source>
        <dbReference type="SAM" id="SignalP"/>
    </source>
</evidence>